<feature type="transmembrane region" description="Helical" evidence="2">
    <location>
        <begin position="163"/>
        <end position="186"/>
    </location>
</feature>
<proteinExistence type="predicted"/>
<feature type="transmembrane region" description="Helical" evidence="2">
    <location>
        <begin position="35"/>
        <end position="54"/>
    </location>
</feature>
<dbReference type="Pfam" id="PF14219">
    <property type="entry name" value="DUF4328"/>
    <property type="match status" value="1"/>
</dbReference>
<evidence type="ECO:0000256" key="2">
    <source>
        <dbReference type="SAM" id="Phobius"/>
    </source>
</evidence>
<accession>A0A8E2X2Q3</accession>
<evidence type="ECO:0000313" key="4">
    <source>
        <dbReference type="EMBL" id="EWC63473.1"/>
    </source>
</evidence>
<keyword evidence="2" id="KW-1133">Transmembrane helix</keyword>
<protein>
    <recommendedName>
        <fullName evidence="3">DUF4328 domain-containing protein</fullName>
    </recommendedName>
</protein>
<evidence type="ECO:0000313" key="5">
    <source>
        <dbReference type="Proteomes" id="UP000019277"/>
    </source>
</evidence>
<dbReference type="AlphaFoldDB" id="W7ISX7"/>
<dbReference type="EMBL" id="AYXG01000043">
    <property type="protein sequence ID" value="EWC63473.1"/>
    <property type="molecule type" value="Genomic_DNA"/>
</dbReference>
<keyword evidence="2" id="KW-0812">Transmembrane</keyword>
<accession>W7ISX7</accession>
<keyword evidence="5" id="KW-1185">Reference proteome</keyword>
<dbReference type="Proteomes" id="UP000019277">
    <property type="component" value="Unassembled WGS sequence"/>
</dbReference>
<keyword evidence="2" id="KW-0472">Membrane</keyword>
<feature type="domain" description="DUF4328" evidence="3">
    <location>
        <begin position="62"/>
        <end position="224"/>
    </location>
</feature>
<feature type="transmembrane region" description="Helical" evidence="2">
    <location>
        <begin position="81"/>
        <end position="99"/>
    </location>
</feature>
<dbReference type="eggNOG" id="COG0515">
    <property type="taxonomic scope" value="Bacteria"/>
</dbReference>
<gene>
    <name evidence="4" type="ORF">UO65_1150</name>
</gene>
<reference evidence="4 5" key="1">
    <citation type="journal article" date="2014" name="Genome Announc.">
        <title>Draft Genome Sequence of the Antitrypanosomally Active Sponge-Associated Bacterium Actinokineospora sp. Strain EG49.</title>
        <authorList>
            <person name="Harjes J."/>
            <person name="Ryu T."/>
            <person name="Abdelmohsen U.R."/>
            <person name="Moitinho-Silva L."/>
            <person name="Horn H."/>
            <person name="Ravasi T."/>
            <person name="Hentschel U."/>
        </authorList>
    </citation>
    <scope>NUCLEOTIDE SEQUENCE [LARGE SCALE GENOMIC DNA]</scope>
    <source>
        <strain evidence="4 5">EG49</strain>
    </source>
</reference>
<dbReference type="STRING" id="909613.UO65_1150"/>
<sequence length="235" mass="24252">MTEMTGVARTDDHAPAAPPDDVPIVRPAHTARCTASGLIAVTALVACSAAWQAWGSYALVRDPAAEAAQLVAANGRAVTLAWVWLVGSVASTAAFATWLRRARANSARICAAPHRLGPGWVVGAWFVPGLNLWLPAVVVSDVWRASNPDVPPRGADLRAVPTGWVVGLWWGASLLSLLAEAVGVVLAGGHAVAAFGAVYAAAAVGAGLTVVAAAAVLYLMRRVDRWQTGREAVTA</sequence>
<evidence type="ECO:0000259" key="3">
    <source>
        <dbReference type="Pfam" id="PF14219"/>
    </source>
</evidence>
<name>W7ISX7_9PSEU</name>
<evidence type="ECO:0000256" key="1">
    <source>
        <dbReference type="SAM" id="MobiDB-lite"/>
    </source>
</evidence>
<feature type="region of interest" description="Disordered" evidence="1">
    <location>
        <begin position="1"/>
        <end position="22"/>
    </location>
</feature>
<dbReference type="RefSeq" id="WP_052020774.1">
    <property type="nucleotide sequence ID" value="NZ_AYXG01000043.1"/>
</dbReference>
<organism evidence="4 5">
    <name type="scientific">Actinokineospora spheciospongiae</name>
    <dbReference type="NCBI Taxonomy" id="909613"/>
    <lineage>
        <taxon>Bacteria</taxon>
        <taxon>Bacillati</taxon>
        <taxon>Actinomycetota</taxon>
        <taxon>Actinomycetes</taxon>
        <taxon>Pseudonocardiales</taxon>
        <taxon>Pseudonocardiaceae</taxon>
        <taxon>Actinokineospora</taxon>
    </lineage>
</organism>
<comment type="caution">
    <text evidence="4">The sequence shown here is derived from an EMBL/GenBank/DDBJ whole genome shotgun (WGS) entry which is preliminary data.</text>
</comment>
<feature type="transmembrane region" description="Helical" evidence="2">
    <location>
        <begin position="198"/>
        <end position="220"/>
    </location>
</feature>
<dbReference type="InterPro" id="IPR025565">
    <property type="entry name" value="DUF4328"/>
</dbReference>
<dbReference type="OrthoDB" id="4174975at2"/>